<accession>A0ABU9Z002</accession>
<dbReference type="InterPro" id="IPR050300">
    <property type="entry name" value="GDXG_lipolytic_enzyme"/>
</dbReference>
<dbReference type="GO" id="GO:0016787">
    <property type="term" value="F:hydrolase activity"/>
    <property type="evidence" value="ECO:0007669"/>
    <property type="project" value="UniProtKB-KW"/>
</dbReference>
<gene>
    <name evidence="3" type="ORF">ABDB84_12485</name>
</gene>
<keyword evidence="1 3" id="KW-0378">Hydrolase</keyword>
<dbReference type="InterPro" id="IPR029058">
    <property type="entry name" value="AB_hydrolase_fold"/>
</dbReference>
<keyword evidence="4" id="KW-1185">Reference proteome</keyword>
<dbReference type="RefSeq" id="WP_345920070.1">
    <property type="nucleotide sequence ID" value="NZ_JBDIVE010000006.1"/>
</dbReference>
<dbReference type="PANTHER" id="PTHR48081:SF6">
    <property type="entry name" value="PEPTIDASE S9 PROLYL OLIGOPEPTIDASE CATALYTIC DOMAIN-CONTAINING PROTEIN"/>
    <property type="match status" value="1"/>
</dbReference>
<evidence type="ECO:0000313" key="3">
    <source>
        <dbReference type="EMBL" id="MEN3069300.1"/>
    </source>
</evidence>
<sequence length="298" mass="32220">MIERIEIDLWPGVAPGSAGLDLVEQVDERSTDCTAFHDRAISAITRPRMVVFKPAQPDGSALLLAPGGGYQRVVWDKEGVEVAEWLAGLGMTVAVLIYRLPGEGHADGHLVPLQDAQRALRLLRQQAAAWGLDQTRIGAMGFSAGGHVIASLATRFDEASYRPLDAIDAHSARPDFVALGYPVISMDPAIAHAGSRSKLLGAHVDDTAFAARASAELQVRADTPESFILLPDDDRAVPPENSIRYYLALRAAGVRAELHVFRDGGHGFGIRLADGPVREWTTLFAAWLRHTGRLRAAR</sequence>
<evidence type="ECO:0000256" key="1">
    <source>
        <dbReference type="ARBA" id="ARBA00022801"/>
    </source>
</evidence>
<dbReference type="InterPro" id="IPR049492">
    <property type="entry name" value="BD-FAE-like_dom"/>
</dbReference>
<reference evidence="3 4" key="1">
    <citation type="journal article" date="2018" name="Int. J. Syst. Evol. Microbiol.">
        <title>Uliginosibacterium sediminicola sp. nov., isolated from freshwater sediment.</title>
        <authorList>
            <person name="Hwang W.M."/>
            <person name="Kim S.M."/>
            <person name="Kang K."/>
            <person name="Ahn T.Y."/>
        </authorList>
    </citation>
    <scope>NUCLEOTIDE SEQUENCE [LARGE SCALE GENOMIC DNA]</scope>
    <source>
        <strain evidence="3 4">M1-21</strain>
    </source>
</reference>
<protein>
    <submittedName>
        <fullName evidence="3">Alpha/beta hydrolase</fullName>
    </submittedName>
</protein>
<dbReference type="PANTHER" id="PTHR48081">
    <property type="entry name" value="AB HYDROLASE SUPERFAMILY PROTEIN C4A8.06C"/>
    <property type="match status" value="1"/>
</dbReference>
<dbReference type="EMBL" id="JBDIVE010000006">
    <property type="protein sequence ID" value="MEN3069300.1"/>
    <property type="molecule type" value="Genomic_DNA"/>
</dbReference>
<dbReference type="SUPFAM" id="SSF53474">
    <property type="entry name" value="alpha/beta-Hydrolases"/>
    <property type="match status" value="1"/>
</dbReference>
<dbReference type="Pfam" id="PF20434">
    <property type="entry name" value="BD-FAE"/>
    <property type="match status" value="1"/>
</dbReference>
<dbReference type="Proteomes" id="UP001410394">
    <property type="component" value="Unassembled WGS sequence"/>
</dbReference>
<evidence type="ECO:0000259" key="2">
    <source>
        <dbReference type="Pfam" id="PF20434"/>
    </source>
</evidence>
<name>A0ABU9Z002_9RHOO</name>
<dbReference type="Gene3D" id="3.40.50.1820">
    <property type="entry name" value="alpha/beta hydrolase"/>
    <property type="match status" value="1"/>
</dbReference>
<proteinExistence type="predicted"/>
<comment type="caution">
    <text evidence="3">The sequence shown here is derived from an EMBL/GenBank/DDBJ whole genome shotgun (WGS) entry which is preliminary data.</text>
</comment>
<evidence type="ECO:0000313" key="4">
    <source>
        <dbReference type="Proteomes" id="UP001410394"/>
    </source>
</evidence>
<organism evidence="3 4">
    <name type="scientific">Uliginosibacterium sediminicola</name>
    <dbReference type="NCBI Taxonomy" id="2024550"/>
    <lineage>
        <taxon>Bacteria</taxon>
        <taxon>Pseudomonadati</taxon>
        <taxon>Pseudomonadota</taxon>
        <taxon>Betaproteobacteria</taxon>
        <taxon>Rhodocyclales</taxon>
        <taxon>Zoogloeaceae</taxon>
        <taxon>Uliginosibacterium</taxon>
    </lineage>
</organism>
<feature type="domain" description="BD-FAE-like" evidence="2">
    <location>
        <begin position="82"/>
        <end position="245"/>
    </location>
</feature>